<evidence type="ECO:0000313" key="2">
    <source>
        <dbReference type="Proteomes" id="UP001596022"/>
    </source>
</evidence>
<dbReference type="InterPro" id="IPR036492">
    <property type="entry name" value="YojF_sf"/>
</dbReference>
<dbReference type="Proteomes" id="UP001596022">
    <property type="component" value="Unassembled WGS sequence"/>
</dbReference>
<reference evidence="2" key="1">
    <citation type="journal article" date="2019" name="Int. J. Syst. Evol. Microbiol.">
        <title>The Global Catalogue of Microorganisms (GCM) 10K type strain sequencing project: providing services to taxonomists for standard genome sequencing and annotation.</title>
        <authorList>
            <consortium name="The Broad Institute Genomics Platform"/>
            <consortium name="The Broad Institute Genome Sequencing Center for Infectious Disease"/>
            <person name="Wu L."/>
            <person name="Ma J."/>
        </authorList>
    </citation>
    <scope>NUCLEOTIDE SEQUENCE [LARGE SCALE GENOMIC DNA]</scope>
    <source>
        <strain evidence="2">CGMCC 1.16306</strain>
    </source>
</reference>
<evidence type="ECO:0000313" key="1">
    <source>
        <dbReference type="EMBL" id="MFC4619387.1"/>
    </source>
</evidence>
<dbReference type="SUPFAM" id="SSF89442">
    <property type="entry name" value="Hypothetical protein YojF"/>
    <property type="match status" value="1"/>
</dbReference>
<comment type="caution">
    <text evidence="1">The sequence shown here is derived from an EMBL/GenBank/DDBJ whole genome shotgun (WGS) entry which is preliminary data.</text>
</comment>
<dbReference type="Gene3D" id="2.70.180.10">
    <property type="entry name" value="Hypothetical protein YojF"/>
    <property type="match status" value="1"/>
</dbReference>
<organism evidence="1 2">
    <name type="scientific">Camelliibacillus cellulosilyticus</name>
    <dbReference type="NCBI Taxonomy" id="2174486"/>
    <lineage>
        <taxon>Bacteria</taxon>
        <taxon>Bacillati</taxon>
        <taxon>Bacillota</taxon>
        <taxon>Bacilli</taxon>
        <taxon>Bacillales</taxon>
        <taxon>Sporolactobacillaceae</taxon>
        <taxon>Camelliibacillus</taxon>
    </lineage>
</organism>
<protein>
    <submittedName>
        <fullName evidence="1">YojF family protein</fullName>
    </submittedName>
</protein>
<dbReference type="RefSeq" id="WP_376846483.1">
    <property type="nucleotide sequence ID" value="NZ_JBHSFW010000008.1"/>
</dbReference>
<accession>A0ABV9GMA4</accession>
<dbReference type="Pfam" id="PF08830">
    <property type="entry name" value="DUF1806"/>
    <property type="match status" value="1"/>
</dbReference>
<keyword evidence="2" id="KW-1185">Reference proteome</keyword>
<sequence length="118" mass="13101">MESIELHAVQEELNRFVGKDVYLHLETTTGSYASLSGDDKVAVVAYIRNGKIAFHRATITGPGPYRVGLKLEGGWVYAEGLTDWETRENGDQLLMAGHDQEGQLHIALELSFHPFPCD</sequence>
<dbReference type="InterPro" id="IPR014934">
    <property type="entry name" value="DUF1806"/>
</dbReference>
<gene>
    <name evidence="1" type="ORF">ACFO4N_11750</name>
</gene>
<name>A0ABV9GMA4_9BACL</name>
<proteinExistence type="predicted"/>
<dbReference type="EMBL" id="JBHSFW010000008">
    <property type="protein sequence ID" value="MFC4619387.1"/>
    <property type="molecule type" value="Genomic_DNA"/>
</dbReference>